<keyword evidence="2" id="KW-1185">Reference proteome</keyword>
<dbReference type="HOGENOM" id="CLU_1765315_0_0_0"/>
<reference evidence="1 2" key="1">
    <citation type="journal article" date="2014" name="PLoS ONE">
        <title>The first complete genome sequence of the class fimbriimonadia in the phylum armatimonadetes.</title>
        <authorList>
            <person name="Hu Z.Y."/>
            <person name="Wang Y.Z."/>
            <person name="Im W.T."/>
            <person name="Wang S.Y."/>
            <person name="Zhao G.P."/>
            <person name="Zheng H.J."/>
            <person name="Quan Z.X."/>
        </authorList>
    </citation>
    <scope>NUCLEOTIDE SEQUENCE [LARGE SCALE GENOMIC DNA]</scope>
    <source>
        <strain evidence="1">Gsoil 348</strain>
    </source>
</reference>
<proteinExistence type="predicted"/>
<dbReference type="KEGG" id="fgi:OP10G_3137"/>
<dbReference type="Pfam" id="PF15956">
    <property type="entry name" value="DUF4760"/>
    <property type="match status" value="1"/>
</dbReference>
<dbReference type="Proteomes" id="UP000027982">
    <property type="component" value="Chromosome"/>
</dbReference>
<dbReference type="EMBL" id="CP007139">
    <property type="protein sequence ID" value="AIE86505.1"/>
    <property type="molecule type" value="Genomic_DNA"/>
</dbReference>
<dbReference type="AlphaFoldDB" id="A0A068NUR5"/>
<sequence length="147" mass="17317">MSFLMGDQFRAVREAERIAAEGVFDPTDHVQLDAETVRLILNDRHLRETVKAKLNLYEAACCAIVHKALDEAMYRDFANRAVRMIYWKYYAYIETSRLETQNPTLYGEFEMIAKKWDRENSFSHHFFTKDGEVVRGKKYDDLALLPR</sequence>
<name>A0A068NUR5_FIMGI</name>
<evidence type="ECO:0000313" key="1">
    <source>
        <dbReference type="EMBL" id="AIE86505.1"/>
    </source>
</evidence>
<protein>
    <submittedName>
        <fullName evidence="1">Uncharacterized protein</fullName>
    </submittedName>
</protein>
<accession>A0A068NUR5</accession>
<dbReference type="InterPro" id="IPR031876">
    <property type="entry name" value="DUF4760"/>
</dbReference>
<gene>
    <name evidence="1" type="ORF">OP10G_3137</name>
</gene>
<organism evidence="1 2">
    <name type="scientific">Fimbriimonas ginsengisoli Gsoil 348</name>
    <dbReference type="NCBI Taxonomy" id="661478"/>
    <lineage>
        <taxon>Bacteria</taxon>
        <taxon>Bacillati</taxon>
        <taxon>Armatimonadota</taxon>
        <taxon>Fimbriimonadia</taxon>
        <taxon>Fimbriimonadales</taxon>
        <taxon>Fimbriimonadaceae</taxon>
        <taxon>Fimbriimonas</taxon>
    </lineage>
</organism>
<evidence type="ECO:0000313" key="2">
    <source>
        <dbReference type="Proteomes" id="UP000027982"/>
    </source>
</evidence>